<dbReference type="Gene3D" id="3.10.350.10">
    <property type="entry name" value="LysM domain"/>
    <property type="match status" value="3"/>
</dbReference>
<dbReference type="CDD" id="cd16894">
    <property type="entry name" value="MltD-like"/>
    <property type="match status" value="1"/>
</dbReference>
<dbReference type="InterPro" id="IPR000189">
    <property type="entry name" value="Transglyc_AS"/>
</dbReference>
<evidence type="ECO:0000259" key="2">
    <source>
        <dbReference type="PROSITE" id="PS51782"/>
    </source>
</evidence>
<dbReference type="InterPro" id="IPR023346">
    <property type="entry name" value="Lysozyme-like_dom_sf"/>
</dbReference>
<dbReference type="GO" id="GO:0016020">
    <property type="term" value="C:membrane"/>
    <property type="evidence" value="ECO:0007669"/>
    <property type="project" value="InterPro"/>
</dbReference>
<dbReference type="GO" id="GO:0008932">
    <property type="term" value="F:lytic endotransglycosylase activity"/>
    <property type="evidence" value="ECO:0007669"/>
    <property type="project" value="TreeGrafter"/>
</dbReference>
<dbReference type="GO" id="GO:0000270">
    <property type="term" value="P:peptidoglycan metabolic process"/>
    <property type="evidence" value="ECO:0007669"/>
    <property type="project" value="InterPro"/>
</dbReference>
<dbReference type="PANTHER" id="PTHR33734:SF22">
    <property type="entry name" value="MEMBRANE-BOUND LYTIC MUREIN TRANSGLYCOSYLASE D"/>
    <property type="match status" value="1"/>
</dbReference>
<dbReference type="PROSITE" id="PS51257">
    <property type="entry name" value="PROKAR_LIPOPROTEIN"/>
    <property type="match status" value="1"/>
</dbReference>
<dbReference type="InterPro" id="IPR018392">
    <property type="entry name" value="LysM"/>
</dbReference>
<dbReference type="SUPFAM" id="SSF54106">
    <property type="entry name" value="LysM domain"/>
    <property type="match status" value="3"/>
</dbReference>
<comment type="similarity">
    <text evidence="1">Belongs to the transglycosylase Slt family.</text>
</comment>
<proteinExistence type="inferred from homology"/>
<sequence length="529" mass="59946">MPPQPQKNVDLDGLARTAKLSALCLAIFLAGCQGMAPKEQERYLPEDSLSSSINMKREPEWLKLAPQKHTPNDVWERVRSGYQLQNEIGVNPRIEQQRLWYASNPASVEQSCNRGGLYLHYIVERLEERNMPLELALLPVVESSFDPFALSHSAAAGIWQFIPTTGRYFNLRQTRWYDGRLDITASTNAALDYLSKLHNMFNGDWLLALAAYNAGEGTVSRAIERNQKLGLPTDYWNLSSLPQETQAYVPKLLALSQLVLNPDSYGIQLDPIANEPYFEVVKIKQHLDLAKVAQLAELDEDELYRLNPAYTRRVTMDGPKQLLIPAEKAELFEENLAQKAADAVVHWQEYQVRRGDTLGSIANRYQISTAQIQSFNKLQSTRLGIGQRLMLPRVAGIAPLAPKENVTALIEEPITRTYRVKSGDNLWTIARENHVELNDLKRWNALDKRSLKVGQVLKLYGTPVQKQKASKTAASQTPRQNATYYRVKRGDSLYMIAKRFNVQLQNIQQWNPSSSKALTPGQTLTLYLD</sequence>
<dbReference type="SUPFAM" id="SSF53955">
    <property type="entry name" value="Lysozyme-like"/>
    <property type="match status" value="1"/>
</dbReference>
<feature type="domain" description="LysM" evidence="2">
    <location>
        <begin position="416"/>
        <end position="459"/>
    </location>
</feature>
<dbReference type="InterPro" id="IPR036779">
    <property type="entry name" value="LysM_dom_sf"/>
</dbReference>
<dbReference type="AlphaFoldDB" id="A0A562Q8Z3"/>
<evidence type="ECO:0000256" key="1">
    <source>
        <dbReference type="ARBA" id="ARBA00007734"/>
    </source>
</evidence>
<comment type="caution">
    <text evidence="3">The sequence shown here is derived from an EMBL/GenBank/DDBJ whole genome shotgun (WGS) entry which is preliminary data.</text>
</comment>
<dbReference type="InterPro" id="IPR010511">
    <property type="entry name" value="MltD_lipid-attach"/>
</dbReference>
<dbReference type="FunFam" id="1.10.530.10:FF:000004">
    <property type="entry name" value="Membrane-bound lytic murein transglycosylase D"/>
    <property type="match status" value="1"/>
</dbReference>
<dbReference type="InterPro" id="IPR008258">
    <property type="entry name" value="Transglycosylase_SLT_dom_1"/>
</dbReference>
<organism evidence="3 4">
    <name type="scientific">Pseudomonas duriflava</name>
    <dbReference type="NCBI Taxonomy" id="459528"/>
    <lineage>
        <taxon>Bacteria</taxon>
        <taxon>Pseudomonadati</taxon>
        <taxon>Pseudomonadota</taxon>
        <taxon>Gammaproteobacteria</taxon>
        <taxon>Pseudomonadales</taxon>
        <taxon>Pseudomonadaceae</taxon>
        <taxon>Pseudomonas</taxon>
    </lineage>
</organism>
<dbReference type="Pfam" id="PF06474">
    <property type="entry name" value="LPAM_MltD"/>
    <property type="match status" value="1"/>
</dbReference>
<dbReference type="Gene3D" id="1.10.530.10">
    <property type="match status" value="1"/>
</dbReference>
<dbReference type="PROSITE" id="PS00922">
    <property type="entry name" value="TRANSGLYCOSYLASE"/>
    <property type="match status" value="1"/>
</dbReference>
<evidence type="ECO:0000313" key="3">
    <source>
        <dbReference type="EMBL" id="TWI53164.1"/>
    </source>
</evidence>
<keyword evidence="4" id="KW-1185">Reference proteome</keyword>
<evidence type="ECO:0000313" key="4">
    <source>
        <dbReference type="Proteomes" id="UP000316905"/>
    </source>
</evidence>
<dbReference type="PANTHER" id="PTHR33734">
    <property type="entry name" value="LYSM DOMAIN-CONTAINING GPI-ANCHORED PROTEIN 2"/>
    <property type="match status" value="1"/>
</dbReference>
<dbReference type="OrthoDB" id="9815002at2"/>
<gene>
    <name evidence="3" type="ORF">IQ22_03011</name>
</gene>
<feature type="domain" description="LysM" evidence="2">
    <location>
        <begin position="348"/>
        <end position="391"/>
    </location>
</feature>
<reference evidence="3 4" key="1">
    <citation type="journal article" date="2015" name="Stand. Genomic Sci.">
        <title>Genomic Encyclopedia of Bacterial and Archaeal Type Strains, Phase III: the genomes of soil and plant-associated and newly described type strains.</title>
        <authorList>
            <person name="Whitman W.B."/>
            <person name="Woyke T."/>
            <person name="Klenk H.P."/>
            <person name="Zhou Y."/>
            <person name="Lilburn T.G."/>
            <person name="Beck B.J."/>
            <person name="De Vos P."/>
            <person name="Vandamme P."/>
            <person name="Eisen J.A."/>
            <person name="Garrity G."/>
            <person name="Hugenholtz P."/>
            <person name="Kyrpides N.C."/>
        </authorList>
    </citation>
    <scope>NUCLEOTIDE SEQUENCE [LARGE SCALE GENOMIC DNA]</scope>
    <source>
        <strain evidence="3 4">CGMCC 1.6858</strain>
    </source>
</reference>
<dbReference type="CDD" id="cd00118">
    <property type="entry name" value="LysM"/>
    <property type="match status" value="3"/>
</dbReference>
<dbReference type="EMBL" id="VLKY01000009">
    <property type="protein sequence ID" value="TWI53164.1"/>
    <property type="molecule type" value="Genomic_DNA"/>
</dbReference>
<dbReference type="RefSeq" id="WP_145143284.1">
    <property type="nucleotide sequence ID" value="NZ_VLKY01000009.1"/>
</dbReference>
<name>A0A562Q8Z3_9PSED</name>
<dbReference type="PROSITE" id="PS51782">
    <property type="entry name" value="LYSM"/>
    <property type="match status" value="3"/>
</dbReference>
<feature type="domain" description="LysM" evidence="2">
    <location>
        <begin position="483"/>
        <end position="526"/>
    </location>
</feature>
<protein>
    <submittedName>
        <fullName evidence="3">Membrane-bound lytic murein transglycosylase D</fullName>
    </submittedName>
</protein>
<dbReference type="Pfam" id="PF01476">
    <property type="entry name" value="LysM"/>
    <property type="match status" value="3"/>
</dbReference>
<dbReference type="Pfam" id="PF01464">
    <property type="entry name" value="SLT"/>
    <property type="match status" value="1"/>
</dbReference>
<dbReference type="SMART" id="SM00257">
    <property type="entry name" value="LysM"/>
    <property type="match status" value="3"/>
</dbReference>
<accession>A0A562Q8Z3</accession>
<dbReference type="Proteomes" id="UP000316905">
    <property type="component" value="Unassembled WGS sequence"/>
</dbReference>